<comment type="caution">
    <text evidence="1">The sequence shown here is derived from an EMBL/GenBank/DDBJ whole genome shotgun (WGS) entry which is preliminary data.</text>
</comment>
<accession>A0ABS3H6T9</accession>
<name>A0ABS3H6T9_9ENTE</name>
<dbReference type="RefSeq" id="WP_206903328.1">
    <property type="nucleotide sequence ID" value="NZ_JAFLVT010000008.1"/>
</dbReference>
<organism evidence="1 2">
    <name type="scientific">Candidatus Enterococcus myersii</name>
    <dbReference type="NCBI Taxonomy" id="2815322"/>
    <lineage>
        <taxon>Bacteria</taxon>
        <taxon>Bacillati</taxon>
        <taxon>Bacillota</taxon>
        <taxon>Bacilli</taxon>
        <taxon>Lactobacillales</taxon>
        <taxon>Enterococcaceae</taxon>
        <taxon>Enterococcus</taxon>
    </lineage>
</organism>
<proteinExistence type="predicted"/>
<gene>
    <name evidence="1" type="ORF">JZO76_06400</name>
</gene>
<evidence type="ECO:0000313" key="1">
    <source>
        <dbReference type="EMBL" id="MBO0449166.1"/>
    </source>
</evidence>
<evidence type="ECO:0000313" key="2">
    <source>
        <dbReference type="Proteomes" id="UP000664256"/>
    </source>
</evidence>
<keyword evidence="2" id="KW-1185">Reference proteome</keyword>
<reference evidence="1 2" key="1">
    <citation type="submission" date="2021-03" db="EMBL/GenBank/DDBJ databases">
        <title>Enterococcal diversity collection.</title>
        <authorList>
            <person name="Gilmore M.S."/>
            <person name="Schwartzman J."/>
            <person name="Van Tyne D."/>
            <person name="Martin M."/>
            <person name="Earl A.M."/>
            <person name="Manson A.L."/>
            <person name="Straub T."/>
            <person name="Salamzade R."/>
            <person name="Saavedra J."/>
            <person name="Lebreton F."/>
            <person name="Prichula J."/>
            <person name="Schaufler K."/>
            <person name="Gaca A."/>
            <person name="Sgardioli B."/>
            <person name="Wagenaar J."/>
            <person name="Strong T."/>
        </authorList>
    </citation>
    <scope>NUCLEOTIDE SEQUENCE [LARGE SCALE GENOMIC DNA]</scope>
    <source>
        <strain evidence="1 2">MJM12</strain>
    </source>
</reference>
<protein>
    <submittedName>
        <fullName evidence="1">Uncharacterized protein</fullName>
    </submittedName>
</protein>
<dbReference type="EMBL" id="JAFLVT010000008">
    <property type="protein sequence ID" value="MBO0449166.1"/>
    <property type="molecule type" value="Genomic_DNA"/>
</dbReference>
<dbReference type="Proteomes" id="UP000664256">
    <property type="component" value="Unassembled WGS sequence"/>
</dbReference>
<sequence length="144" mass="17544">MEYFVNDEHWDIEGYYKNLERLSKRLGTSYQFLKDNSFHDYRLMKMEVKELENLVIEVNLCLRNPYENIDYIIRWKNIKKFSVQYDYSKYKFSNLDDYVTDDGYGTVAEDEITAYDEKYLQHELLFTSRMKLHLVGESIEINRV</sequence>